<keyword evidence="4" id="KW-1185">Reference proteome</keyword>
<accession>A0ABV6SGG2</accession>
<organism evidence="3 4">
    <name type="scientific">Azorhizophilus paspali</name>
    <name type="common">Azotobacter paspali</name>
    <dbReference type="NCBI Taxonomy" id="69963"/>
    <lineage>
        <taxon>Bacteria</taxon>
        <taxon>Pseudomonadati</taxon>
        <taxon>Pseudomonadota</taxon>
        <taxon>Gammaproteobacteria</taxon>
        <taxon>Pseudomonadales</taxon>
        <taxon>Pseudomonadaceae</taxon>
        <taxon>Azorhizophilus</taxon>
    </lineage>
</organism>
<evidence type="ECO:0000259" key="1">
    <source>
        <dbReference type="Pfam" id="PF14742"/>
    </source>
</evidence>
<dbReference type="InterPro" id="IPR012341">
    <property type="entry name" value="6hp_glycosidase-like_sf"/>
</dbReference>
<evidence type="ECO:0000259" key="2">
    <source>
        <dbReference type="Pfam" id="PF22422"/>
    </source>
</evidence>
<sequence>MTQGMTREPALAELDIEEVLERTPQRLLVLKESDTFLVADVYGDVNGDADGLFHNDTRLLSIFRLRFGGQKPSLLSGMVSRDNVFFTAHMTNHPLSPLESAATPKGVIHIERKRFLWDGRIFERICLFNYGDQPMLAPLTLQFAADFRDMFEVRGEKRLKRGQHHPAQLSERTVQLSYTGLDQQRREVRIELSETPEWLDEGGAEFIVDIQEHASWVLYVEIGGGPAAQPDDHRYRAAAAAARRSMRARQRRGARLQSSARLFQGWLDKSRADLALLTTDLPTGPYPYAGIPWFSTPFGRDAIITALQTLWLDPALAQGVLAFLARHQARQTSTFRDSEPGKIMHEMRKSEMAAINELPFAQYYGGVDTTPLFIVLAGAYAERMGDIQAVEPFWPALEAAASWIERSAAGTANGFLSYARGEASGLANQGWKDSHDSVFHQNGATPEGPIALIEVQGYAYRAYLAMAELAAWRGDDETAGHWRQRAQELRTTVERHFWQNDLRFYALALDGTGRPCRVRASNVGHLLYMGLPSPERGQALVRQLLSRAFNSGWGIRTLPPEAVRFNPMSYHNGSVWPHDVVLCAAGMARYGEREGIVHLMSGLFEAATHFGMRLPELFCGFERIPGEAPIAYPVACLPQAWAAGSVFMLLQACLGLHIDARRQIVQIEQPRLPAEIDRLQVHHLPVGGQRVDLNFQRLGQRVVAFIEQQRGPQPVRLSVQF</sequence>
<dbReference type="InterPro" id="IPR008928">
    <property type="entry name" value="6-hairpin_glycosidase_sf"/>
</dbReference>
<dbReference type="Pfam" id="PF14742">
    <property type="entry name" value="GDE_N_bis"/>
    <property type="match status" value="1"/>
</dbReference>
<name>A0ABV6SGG2_AZOPA</name>
<evidence type="ECO:0000313" key="3">
    <source>
        <dbReference type="EMBL" id="MFC0708620.1"/>
    </source>
</evidence>
<gene>
    <name evidence="3" type="ORF">ACFFGX_03095</name>
</gene>
<dbReference type="Gene3D" id="1.50.10.10">
    <property type="match status" value="1"/>
</dbReference>
<dbReference type="SUPFAM" id="SSF48208">
    <property type="entry name" value="Six-hairpin glycosidases"/>
    <property type="match status" value="1"/>
</dbReference>
<feature type="domain" description="Mannosylglycerate hydrolase MGH1-like glycoside hydrolase" evidence="2">
    <location>
        <begin position="301"/>
        <end position="607"/>
    </location>
</feature>
<dbReference type="EMBL" id="JBHLSS010000021">
    <property type="protein sequence ID" value="MFC0708620.1"/>
    <property type="molecule type" value="Genomic_DNA"/>
</dbReference>
<evidence type="ECO:0000313" key="4">
    <source>
        <dbReference type="Proteomes" id="UP001589891"/>
    </source>
</evidence>
<dbReference type="InterPro" id="IPR032856">
    <property type="entry name" value="GDE_N_bis"/>
</dbReference>
<dbReference type="Pfam" id="PF22422">
    <property type="entry name" value="MGH1-like_GH"/>
    <property type="match status" value="1"/>
</dbReference>
<dbReference type="InterPro" id="IPR054491">
    <property type="entry name" value="MGH1-like_GH"/>
</dbReference>
<dbReference type="Proteomes" id="UP001589891">
    <property type="component" value="Unassembled WGS sequence"/>
</dbReference>
<dbReference type="RefSeq" id="WP_376942757.1">
    <property type="nucleotide sequence ID" value="NZ_CP171449.1"/>
</dbReference>
<proteinExistence type="predicted"/>
<protein>
    <submittedName>
        <fullName evidence="3">Glycogen debranching N-terminal domain-containing protein</fullName>
    </submittedName>
</protein>
<comment type="caution">
    <text evidence="3">The sequence shown here is derived from an EMBL/GenBank/DDBJ whole genome shotgun (WGS) entry which is preliminary data.</text>
</comment>
<reference evidence="3 4" key="1">
    <citation type="submission" date="2024-09" db="EMBL/GenBank/DDBJ databases">
        <authorList>
            <person name="Sun Q."/>
            <person name="Mori K."/>
        </authorList>
    </citation>
    <scope>NUCLEOTIDE SEQUENCE [LARGE SCALE GENOMIC DNA]</scope>
    <source>
        <strain evidence="3 4">NCAIM B.01794</strain>
    </source>
</reference>
<feature type="domain" description="Putative glycogen debranching enzyme N-terminal" evidence="1">
    <location>
        <begin position="30"/>
        <end position="220"/>
    </location>
</feature>